<dbReference type="InterPro" id="IPR035906">
    <property type="entry name" value="MetI-like_sf"/>
</dbReference>
<evidence type="ECO:0000256" key="4">
    <source>
        <dbReference type="ARBA" id="ARBA00022692"/>
    </source>
</evidence>
<feature type="transmembrane region" description="Helical" evidence="7">
    <location>
        <begin position="173"/>
        <end position="192"/>
    </location>
</feature>
<comment type="subcellular location">
    <subcellularLocation>
        <location evidence="1">Cell membrane</location>
        <topology evidence="1">Multi-pass membrane protein</topology>
    </subcellularLocation>
</comment>
<dbReference type="PROSITE" id="PS50928">
    <property type="entry name" value="ABC_TM1"/>
    <property type="match status" value="1"/>
</dbReference>
<keyword evidence="3" id="KW-1003">Cell membrane</keyword>
<gene>
    <name evidence="9" type="ORF">METZ01_LOCUS68181</name>
</gene>
<feature type="transmembrane region" description="Helical" evidence="7">
    <location>
        <begin position="9"/>
        <end position="30"/>
    </location>
</feature>
<dbReference type="Pfam" id="PF00528">
    <property type="entry name" value="BPD_transp_1"/>
    <property type="match status" value="1"/>
</dbReference>
<dbReference type="PANTHER" id="PTHR43163">
    <property type="entry name" value="DIPEPTIDE TRANSPORT SYSTEM PERMEASE PROTEIN DPPB-RELATED"/>
    <property type="match status" value="1"/>
</dbReference>
<dbReference type="PANTHER" id="PTHR43163:SF6">
    <property type="entry name" value="DIPEPTIDE TRANSPORT SYSTEM PERMEASE PROTEIN DPPB-RELATED"/>
    <property type="match status" value="1"/>
</dbReference>
<evidence type="ECO:0000256" key="2">
    <source>
        <dbReference type="ARBA" id="ARBA00022448"/>
    </source>
</evidence>
<dbReference type="GO" id="GO:0005886">
    <property type="term" value="C:plasma membrane"/>
    <property type="evidence" value="ECO:0007669"/>
    <property type="project" value="UniProtKB-SubCell"/>
</dbReference>
<evidence type="ECO:0000256" key="6">
    <source>
        <dbReference type="ARBA" id="ARBA00023136"/>
    </source>
</evidence>
<keyword evidence="6 7" id="KW-0472">Membrane</keyword>
<feature type="transmembrane region" description="Helical" evidence="7">
    <location>
        <begin position="134"/>
        <end position="153"/>
    </location>
</feature>
<dbReference type="Gene3D" id="1.10.3720.10">
    <property type="entry name" value="MetI-like"/>
    <property type="match status" value="1"/>
</dbReference>
<reference evidence="9" key="1">
    <citation type="submission" date="2018-05" db="EMBL/GenBank/DDBJ databases">
        <authorList>
            <person name="Lanie J.A."/>
            <person name="Ng W.-L."/>
            <person name="Kazmierczak K.M."/>
            <person name="Andrzejewski T.M."/>
            <person name="Davidsen T.M."/>
            <person name="Wayne K.J."/>
            <person name="Tettelin H."/>
            <person name="Glass J.I."/>
            <person name="Rusch D."/>
            <person name="Podicherti R."/>
            <person name="Tsui H.-C.T."/>
            <person name="Winkler M.E."/>
        </authorList>
    </citation>
    <scope>NUCLEOTIDE SEQUENCE</scope>
</reference>
<evidence type="ECO:0000256" key="3">
    <source>
        <dbReference type="ARBA" id="ARBA00022475"/>
    </source>
</evidence>
<keyword evidence="4 7" id="KW-0812">Transmembrane</keyword>
<organism evidence="9">
    <name type="scientific">marine metagenome</name>
    <dbReference type="NCBI Taxonomy" id="408172"/>
    <lineage>
        <taxon>unclassified sequences</taxon>
        <taxon>metagenomes</taxon>
        <taxon>ecological metagenomes</taxon>
    </lineage>
</organism>
<keyword evidence="5 7" id="KW-1133">Transmembrane helix</keyword>
<feature type="transmembrane region" description="Helical" evidence="7">
    <location>
        <begin position="271"/>
        <end position="291"/>
    </location>
</feature>
<evidence type="ECO:0000256" key="5">
    <source>
        <dbReference type="ARBA" id="ARBA00022989"/>
    </source>
</evidence>
<dbReference type="GO" id="GO:0055085">
    <property type="term" value="P:transmembrane transport"/>
    <property type="evidence" value="ECO:0007669"/>
    <property type="project" value="InterPro"/>
</dbReference>
<dbReference type="InterPro" id="IPR000515">
    <property type="entry name" value="MetI-like"/>
</dbReference>
<evidence type="ECO:0000259" key="8">
    <source>
        <dbReference type="PROSITE" id="PS50928"/>
    </source>
</evidence>
<feature type="transmembrane region" description="Helical" evidence="7">
    <location>
        <begin position="101"/>
        <end position="122"/>
    </location>
</feature>
<evidence type="ECO:0000256" key="7">
    <source>
        <dbReference type="SAM" id="Phobius"/>
    </source>
</evidence>
<protein>
    <recommendedName>
        <fullName evidence="8">ABC transmembrane type-1 domain-containing protein</fullName>
    </recommendedName>
</protein>
<evidence type="ECO:0000313" key="9">
    <source>
        <dbReference type="EMBL" id="SVA15327.1"/>
    </source>
</evidence>
<sequence length="310" mass="34553">MVRYSLGRLIGLIGSVLVISLILFLATRWLPGTPWNEAEIPLQGAAKENMMRKYGLDKPVHVQYAKYLWNLLHLDLGHSYIYKTDTVWKTIARGWPATAKIGSYTVIIALSIGTILGVLAALRQNSPFDYGITLLATTGITVPNFAIAVWLVMFVSVKMDLLPTQGWGTWQHMVLPIVAYCLAPLGLVARFTRVSMLEAMRSDYVRTARAKGLAEPVVVIRHIFKNALIPIITLIGPLVPNLMTGSIFIENTFGIPGIGRHFVTSIFDRDYPVILGMFMLVAVLFGLTYFISDVLYTWADPRVRITGQRS</sequence>
<keyword evidence="2" id="KW-0813">Transport</keyword>
<proteinExistence type="predicted"/>
<feature type="domain" description="ABC transmembrane type-1" evidence="8">
    <location>
        <begin position="95"/>
        <end position="296"/>
    </location>
</feature>
<name>A0A381TKN6_9ZZZZ</name>
<dbReference type="AlphaFoldDB" id="A0A381TKN6"/>
<dbReference type="SUPFAM" id="SSF161098">
    <property type="entry name" value="MetI-like"/>
    <property type="match status" value="1"/>
</dbReference>
<dbReference type="EMBL" id="UINC01004573">
    <property type="protein sequence ID" value="SVA15327.1"/>
    <property type="molecule type" value="Genomic_DNA"/>
</dbReference>
<dbReference type="CDD" id="cd06261">
    <property type="entry name" value="TM_PBP2"/>
    <property type="match status" value="1"/>
</dbReference>
<accession>A0A381TKN6</accession>
<evidence type="ECO:0000256" key="1">
    <source>
        <dbReference type="ARBA" id="ARBA00004651"/>
    </source>
</evidence>